<evidence type="ECO:0000256" key="1">
    <source>
        <dbReference type="SAM" id="MobiDB-lite"/>
    </source>
</evidence>
<dbReference type="Proteomes" id="UP000271889">
    <property type="component" value="Unassembled WGS sequence"/>
</dbReference>
<accession>A0A3P6RD70</accession>
<keyword evidence="3" id="KW-1185">Reference proteome</keyword>
<evidence type="ECO:0000313" key="3">
    <source>
        <dbReference type="Proteomes" id="UP000271889"/>
    </source>
</evidence>
<organism evidence="2 3">
    <name type="scientific">Cylicostephanus goldi</name>
    <name type="common">Nematode worm</name>
    <dbReference type="NCBI Taxonomy" id="71465"/>
    <lineage>
        <taxon>Eukaryota</taxon>
        <taxon>Metazoa</taxon>
        <taxon>Ecdysozoa</taxon>
        <taxon>Nematoda</taxon>
        <taxon>Chromadorea</taxon>
        <taxon>Rhabditida</taxon>
        <taxon>Rhabditina</taxon>
        <taxon>Rhabditomorpha</taxon>
        <taxon>Strongyloidea</taxon>
        <taxon>Strongylidae</taxon>
        <taxon>Cylicostephanus</taxon>
    </lineage>
</organism>
<gene>
    <name evidence="2" type="ORF">CGOC_LOCUS3837</name>
</gene>
<name>A0A3P6RD70_CYLGO</name>
<sequence>MLPDFRPKFDFNNVIESCQKSSNGDESRIDGGSDSPTPNDDEVHSNSDGAEMSTFPHIKQVGEVRGSIVASFLVPCNSTHLNWARATLQPNGLFDTPESCKYMRVQTARKCKLGTARSSHNAVRLAGANFRNSPPSQSLRPLHRLIRNG</sequence>
<evidence type="ECO:0000313" key="2">
    <source>
        <dbReference type="EMBL" id="VDK57017.1"/>
    </source>
</evidence>
<dbReference type="EMBL" id="UYRV01009942">
    <property type="protein sequence ID" value="VDK57017.1"/>
    <property type="molecule type" value="Genomic_DNA"/>
</dbReference>
<reference evidence="2 3" key="1">
    <citation type="submission" date="2018-11" db="EMBL/GenBank/DDBJ databases">
        <authorList>
            <consortium name="Pathogen Informatics"/>
        </authorList>
    </citation>
    <scope>NUCLEOTIDE SEQUENCE [LARGE SCALE GENOMIC DNA]</scope>
</reference>
<protein>
    <submittedName>
        <fullName evidence="2">Uncharacterized protein</fullName>
    </submittedName>
</protein>
<feature type="region of interest" description="Disordered" evidence="1">
    <location>
        <begin position="17"/>
        <end position="53"/>
    </location>
</feature>
<dbReference type="OrthoDB" id="5860223at2759"/>
<proteinExistence type="predicted"/>
<dbReference type="AlphaFoldDB" id="A0A3P6RD70"/>